<gene>
    <name evidence="1" type="ORF">MENT_LOCUS31903</name>
</gene>
<comment type="caution">
    <text evidence="1">The sequence shown here is derived from an EMBL/GenBank/DDBJ whole genome shotgun (WGS) entry which is preliminary data.</text>
</comment>
<name>A0A6V7VY52_MELEN</name>
<organism evidence="1 2">
    <name type="scientific">Meloidogyne enterolobii</name>
    <name type="common">Root-knot nematode worm</name>
    <name type="synonym">Meloidogyne mayaguensis</name>
    <dbReference type="NCBI Taxonomy" id="390850"/>
    <lineage>
        <taxon>Eukaryota</taxon>
        <taxon>Metazoa</taxon>
        <taxon>Ecdysozoa</taxon>
        <taxon>Nematoda</taxon>
        <taxon>Chromadorea</taxon>
        <taxon>Rhabditida</taxon>
        <taxon>Tylenchina</taxon>
        <taxon>Tylenchomorpha</taxon>
        <taxon>Tylenchoidea</taxon>
        <taxon>Meloidogynidae</taxon>
        <taxon>Meloidogyninae</taxon>
        <taxon>Meloidogyne</taxon>
    </lineage>
</organism>
<evidence type="ECO:0000313" key="2">
    <source>
        <dbReference type="Proteomes" id="UP000580250"/>
    </source>
</evidence>
<protein>
    <submittedName>
        <fullName evidence="1">Uncharacterized protein</fullName>
    </submittedName>
</protein>
<sequence>MSSGTTAPLRYGRREPSCSEDLLIIGPICCDHTKKYGRKTELKGRNRYKIKNGTWEAEVEAKNLVSG</sequence>
<accession>A0A6V7VY52</accession>
<dbReference type="Proteomes" id="UP000580250">
    <property type="component" value="Unassembled WGS sequence"/>
</dbReference>
<reference evidence="1 2" key="1">
    <citation type="submission" date="2020-08" db="EMBL/GenBank/DDBJ databases">
        <authorList>
            <person name="Koutsovoulos G."/>
            <person name="Danchin GJ E."/>
        </authorList>
    </citation>
    <scope>NUCLEOTIDE SEQUENCE [LARGE SCALE GENOMIC DNA]</scope>
</reference>
<evidence type="ECO:0000313" key="1">
    <source>
        <dbReference type="EMBL" id="CAD2179866.1"/>
    </source>
</evidence>
<dbReference type="EMBL" id="CAJEWN010000355">
    <property type="protein sequence ID" value="CAD2179866.1"/>
    <property type="molecule type" value="Genomic_DNA"/>
</dbReference>
<proteinExistence type="predicted"/>
<dbReference type="AlphaFoldDB" id="A0A6V7VY52"/>